<feature type="region of interest" description="Disordered" evidence="1">
    <location>
        <begin position="1"/>
        <end position="37"/>
    </location>
</feature>
<dbReference type="EMBL" id="KZ992482">
    <property type="protein sequence ID" value="RKP09897.1"/>
    <property type="molecule type" value="Genomic_DNA"/>
</dbReference>
<dbReference type="AlphaFoldDB" id="A0A4P9XUI6"/>
<feature type="compositionally biased region" description="Low complexity" evidence="1">
    <location>
        <begin position="14"/>
        <end position="34"/>
    </location>
</feature>
<sequence length="241" mass="25074">MSDTAKVRPTSSHAGTGQAPTAAAGSQAGSGTDGPVDLDMLRTRLEVSIGMARSLVASWLPEEEEGSGEGQDGRKAHEKARKQLGNQAALGDTAKTGRLAAKNTANVADTTTLVGRPARLGLGAKFLSHKEAMRAAAPGAAKGTLAEDKLRRKLLGVKRGHASDDHGGAPQRGHNKKHAPGARPGSALKASSDDDDEESKYRTAKSASARSVASTFASGKHKQNSAGTDMLSFYLNRKKRK</sequence>
<feature type="region of interest" description="Disordered" evidence="1">
    <location>
        <begin position="153"/>
        <end position="241"/>
    </location>
</feature>
<feature type="compositionally biased region" description="Polar residues" evidence="1">
    <location>
        <begin position="1"/>
        <end position="13"/>
    </location>
</feature>
<protein>
    <submittedName>
        <fullName evidence="4">Uncharacterized protein</fullName>
    </submittedName>
</protein>
<evidence type="ECO:0000313" key="5">
    <source>
        <dbReference type="Proteomes" id="UP000271241"/>
    </source>
</evidence>
<reference evidence="4" key="2">
    <citation type="submission" date="2018-07" db="EMBL/GenBank/DDBJ databases">
        <title>Leveraging single-cell genomics to expand the Fungal Tree of Life.</title>
        <authorList>
            <consortium name="DOE Joint Genome Institute"/>
            <person name="Ahrendt S.R."/>
            <person name="Quandt C.A."/>
            <person name="Ciobanu D."/>
            <person name="Clum A."/>
            <person name="Salamov A."/>
            <person name="Andreopoulos B."/>
            <person name="Cheng J.-F."/>
            <person name="Woyke T."/>
            <person name="Pelin A."/>
            <person name="Henrissat B."/>
            <person name="Reynolds N."/>
            <person name="Benny G.L."/>
            <person name="Smith M.E."/>
            <person name="James T.Y."/>
            <person name="Grigoriev I.V."/>
        </authorList>
    </citation>
    <scope>NUCLEOTIDE SEQUENCE</scope>
    <source>
        <strain evidence="4">RSA 1356</strain>
    </source>
</reference>
<gene>
    <name evidence="4" type="ORF">THASP1DRAFT_22326</name>
    <name evidence="2" type="ORF">THASP1DRAFT_25338</name>
    <name evidence="3" type="ORF">THASP1DRAFT_31311</name>
</gene>
<proteinExistence type="predicted"/>
<evidence type="ECO:0000313" key="2">
    <source>
        <dbReference type="EMBL" id="RKP06318.1"/>
    </source>
</evidence>
<dbReference type="EMBL" id="KZ992908">
    <property type="protein sequence ID" value="RKP06318.1"/>
    <property type="molecule type" value="Genomic_DNA"/>
</dbReference>
<feature type="compositionally biased region" description="Polar residues" evidence="1">
    <location>
        <begin position="205"/>
        <end position="217"/>
    </location>
</feature>
<dbReference type="EMBL" id="KZ992801">
    <property type="protein sequence ID" value="RKP06877.1"/>
    <property type="molecule type" value="Genomic_DNA"/>
</dbReference>
<accession>A0A4P9XUI6</accession>
<evidence type="ECO:0000313" key="4">
    <source>
        <dbReference type="EMBL" id="RKP09897.1"/>
    </source>
</evidence>
<dbReference type="Proteomes" id="UP000271241">
    <property type="component" value="Unassembled WGS sequence"/>
</dbReference>
<name>A0A4P9XUI6_9FUNG</name>
<evidence type="ECO:0000313" key="3">
    <source>
        <dbReference type="EMBL" id="RKP06877.1"/>
    </source>
</evidence>
<dbReference type="OrthoDB" id="5393235at2759"/>
<organism evidence="4 5">
    <name type="scientific">Thamnocephalis sphaerospora</name>
    <dbReference type="NCBI Taxonomy" id="78915"/>
    <lineage>
        <taxon>Eukaryota</taxon>
        <taxon>Fungi</taxon>
        <taxon>Fungi incertae sedis</taxon>
        <taxon>Zoopagomycota</taxon>
        <taxon>Zoopagomycotina</taxon>
        <taxon>Zoopagomycetes</taxon>
        <taxon>Zoopagales</taxon>
        <taxon>Sigmoideomycetaceae</taxon>
        <taxon>Thamnocephalis</taxon>
    </lineage>
</organism>
<evidence type="ECO:0000256" key="1">
    <source>
        <dbReference type="SAM" id="MobiDB-lite"/>
    </source>
</evidence>
<feature type="region of interest" description="Disordered" evidence="1">
    <location>
        <begin position="60"/>
        <end position="105"/>
    </location>
</feature>
<reference evidence="5" key="1">
    <citation type="journal article" date="2018" name="Nat. Microbiol.">
        <title>Leveraging single-cell genomics to expand the fungal tree of life.</title>
        <authorList>
            <person name="Ahrendt S.R."/>
            <person name="Quandt C.A."/>
            <person name="Ciobanu D."/>
            <person name="Clum A."/>
            <person name="Salamov A."/>
            <person name="Andreopoulos B."/>
            <person name="Cheng J.F."/>
            <person name="Woyke T."/>
            <person name="Pelin A."/>
            <person name="Henrissat B."/>
            <person name="Reynolds N.K."/>
            <person name="Benny G.L."/>
            <person name="Smith M.E."/>
            <person name="James T.Y."/>
            <person name="Grigoriev I.V."/>
        </authorList>
    </citation>
    <scope>NUCLEOTIDE SEQUENCE [LARGE SCALE GENOMIC DNA]</scope>
    <source>
        <strain evidence="5">RSA 1356</strain>
    </source>
</reference>
<keyword evidence="5" id="KW-1185">Reference proteome</keyword>